<feature type="signal peptide" evidence="3">
    <location>
        <begin position="1"/>
        <end position="23"/>
    </location>
</feature>
<keyword evidence="2" id="KW-0479">Metal-binding</keyword>
<proteinExistence type="predicted"/>
<dbReference type="OrthoDB" id="9770183at2"/>
<evidence type="ECO:0000256" key="2">
    <source>
        <dbReference type="PIRSR" id="PIRSR605511-2"/>
    </source>
</evidence>
<feature type="domain" description="SMP-30/Gluconolactonase/LRE-like region" evidence="5">
    <location>
        <begin position="228"/>
        <end position="479"/>
    </location>
</feature>
<dbReference type="RefSeq" id="WP_145219995.1">
    <property type="nucleotide sequence ID" value="NZ_CP036269.1"/>
</dbReference>
<dbReference type="EMBL" id="CP036269">
    <property type="protein sequence ID" value="QDT44491.1"/>
    <property type="molecule type" value="Genomic_DNA"/>
</dbReference>
<gene>
    <name evidence="6" type="primary">gnl_8</name>
    <name evidence="6" type="ORF">Pan241w_46010</name>
</gene>
<dbReference type="PRINTS" id="PR01790">
    <property type="entry name" value="SMP30FAMILY"/>
</dbReference>
<evidence type="ECO:0000259" key="4">
    <source>
        <dbReference type="Pfam" id="PF00144"/>
    </source>
</evidence>
<feature type="domain" description="Beta-lactamase-related" evidence="4">
    <location>
        <begin position="510"/>
        <end position="850"/>
    </location>
</feature>
<dbReference type="InterPro" id="IPR013658">
    <property type="entry name" value="SGL"/>
</dbReference>
<dbReference type="InterPro" id="IPR005511">
    <property type="entry name" value="SMP-30"/>
</dbReference>
<reference evidence="6 7" key="1">
    <citation type="submission" date="2019-02" db="EMBL/GenBank/DDBJ databases">
        <title>Deep-cultivation of Planctomycetes and their phenomic and genomic characterization uncovers novel biology.</title>
        <authorList>
            <person name="Wiegand S."/>
            <person name="Jogler M."/>
            <person name="Boedeker C."/>
            <person name="Pinto D."/>
            <person name="Vollmers J."/>
            <person name="Rivas-Marin E."/>
            <person name="Kohn T."/>
            <person name="Peeters S.H."/>
            <person name="Heuer A."/>
            <person name="Rast P."/>
            <person name="Oberbeckmann S."/>
            <person name="Bunk B."/>
            <person name="Jeske O."/>
            <person name="Meyerdierks A."/>
            <person name="Storesund J.E."/>
            <person name="Kallscheuer N."/>
            <person name="Luecker S."/>
            <person name="Lage O.M."/>
            <person name="Pohl T."/>
            <person name="Merkel B.J."/>
            <person name="Hornburger P."/>
            <person name="Mueller R.-W."/>
            <person name="Bruemmer F."/>
            <person name="Labrenz M."/>
            <person name="Spormann A.M."/>
            <person name="Op den Camp H."/>
            <person name="Overmann J."/>
            <person name="Amann R."/>
            <person name="Jetten M.S.M."/>
            <person name="Mascher T."/>
            <person name="Medema M.H."/>
            <person name="Devos D.P."/>
            <person name="Kaster A.-K."/>
            <person name="Ovreas L."/>
            <person name="Rohde M."/>
            <person name="Galperin M.Y."/>
            <person name="Jogler C."/>
        </authorList>
    </citation>
    <scope>NUCLEOTIDE SEQUENCE [LARGE SCALE GENOMIC DNA]</scope>
    <source>
        <strain evidence="6 7">Pan241w</strain>
    </source>
</reference>
<dbReference type="KEGG" id="gaz:Pan241w_46010"/>
<protein>
    <submittedName>
        <fullName evidence="6">Gluconolactonase</fullName>
        <ecNumber evidence="6">3.1.1.17</ecNumber>
    </submittedName>
</protein>
<dbReference type="Proteomes" id="UP000317171">
    <property type="component" value="Chromosome"/>
</dbReference>
<dbReference type="GO" id="GO:0046872">
    <property type="term" value="F:metal ion binding"/>
    <property type="evidence" value="ECO:0007669"/>
    <property type="project" value="UniProtKB-KW"/>
</dbReference>
<dbReference type="PANTHER" id="PTHR43283">
    <property type="entry name" value="BETA-LACTAMASE-RELATED"/>
    <property type="match status" value="1"/>
</dbReference>
<feature type="binding site" evidence="2">
    <location>
        <position position="370"/>
    </location>
    <ligand>
        <name>a divalent metal cation</name>
        <dbReference type="ChEBI" id="CHEBI:60240"/>
    </ligand>
</feature>
<accession>A0A517RKT3</accession>
<dbReference type="InterPro" id="IPR012338">
    <property type="entry name" value="Beta-lactam/transpept-like"/>
</dbReference>
<feature type="chain" id="PRO_5022012799" evidence="3">
    <location>
        <begin position="24"/>
        <end position="868"/>
    </location>
</feature>
<organism evidence="6 7">
    <name type="scientific">Gimesia alba</name>
    <dbReference type="NCBI Taxonomy" id="2527973"/>
    <lineage>
        <taxon>Bacteria</taxon>
        <taxon>Pseudomonadati</taxon>
        <taxon>Planctomycetota</taxon>
        <taxon>Planctomycetia</taxon>
        <taxon>Planctomycetales</taxon>
        <taxon>Planctomycetaceae</taxon>
        <taxon>Gimesia</taxon>
    </lineage>
</organism>
<keyword evidence="2" id="KW-0862">Zinc</keyword>
<name>A0A517RKT3_9PLAN</name>
<feature type="binding site" evidence="2">
    <location>
        <position position="321"/>
    </location>
    <ligand>
        <name>substrate</name>
    </ligand>
</feature>
<dbReference type="PANTHER" id="PTHR43283:SF3">
    <property type="entry name" value="BETA-LACTAMASE FAMILY PROTEIN (AFU_ORTHOLOGUE AFUA_5G07500)"/>
    <property type="match status" value="1"/>
</dbReference>
<dbReference type="EC" id="3.1.1.17" evidence="6"/>
<dbReference type="SUPFAM" id="SSF56601">
    <property type="entry name" value="beta-lactamase/transpeptidase-like"/>
    <property type="match status" value="1"/>
</dbReference>
<dbReference type="Gene3D" id="2.120.10.30">
    <property type="entry name" value="TolB, C-terminal domain"/>
    <property type="match status" value="1"/>
</dbReference>
<dbReference type="AlphaFoldDB" id="A0A517RKT3"/>
<dbReference type="Gene3D" id="2.60.120.560">
    <property type="entry name" value="Exo-inulinase, domain 1"/>
    <property type="match status" value="1"/>
</dbReference>
<feature type="binding site" evidence="2">
    <location>
        <position position="423"/>
    </location>
    <ligand>
        <name>a divalent metal cation</name>
        <dbReference type="ChEBI" id="CHEBI:60240"/>
    </ligand>
</feature>
<evidence type="ECO:0000313" key="6">
    <source>
        <dbReference type="EMBL" id="QDT44491.1"/>
    </source>
</evidence>
<keyword evidence="6" id="KW-0378">Hydrolase</keyword>
<dbReference type="GO" id="GO:0004341">
    <property type="term" value="F:gluconolactonase activity"/>
    <property type="evidence" value="ECO:0007669"/>
    <property type="project" value="UniProtKB-EC"/>
</dbReference>
<evidence type="ECO:0000259" key="5">
    <source>
        <dbReference type="Pfam" id="PF08450"/>
    </source>
</evidence>
<dbReference type="InterPro" id="IPR050789">
    <property type="entry name" value="Diverse_Enzym_Activities"/>
</dbReference>
<keyword evidence="3" id="KW-0732">Signal</keyword>
<evidence type="ECO:0000256" key="1">
    <source>
        <dbReference type="PIRSR" id="PIRSR605511-1"/>
    </source>
</evidence>
<dbReference type="InterPro" id="IPR001466">
    <property type="entry name" value="Beta-lactam-related"/>
</dbReference>
<sequence length="868" mass="95474" precursor="true">MKKLTRILLCLILCITATATTKAAEPLVLLQESFQEPLSTEWFWGLGTWQAQDGVLRGYESGPRRHGPVKMRRFVMRDGIVEFEFRLEGKAKFAGIIFNGSQKRGHIVHLVVSRDQIRVLGHAKKGESENLLQKPHQINIGQWYRAKVQFDGPVMAVTVNDSEFTVKAEYIAERKLTFGLGGDSGGPEGETAGALKFRNLRIRPASNSKHAGIGKFGEVQKLHGGFQFTEGPAADAQGNVYFSDLRPEKVFRVLTDGTLSTFLEESLRTNGLFFHPDGRLFACQSGSQKTEGAPAQIVAYDVKTGKYKIIAAACEGKPFHRVNDLVLDSHDGVYFSDIGGSKKNPGPSGVFYCSAEGKVTKLVSDVSRCNGVLLSPDEKTLYVLPSGQAELLAYPIKSPGRIGKGRVFGSLIQREDQPASGGDGLTVDVQGNLYVTRPRASCIQVISPDGETRAVIPFPEGPANCAFGGPDRKTLYVTARTSLYAVKMPIAGFQLTEKTNLTDEGRAAIRAKIQAVIKEGYYPGISVLLIHRGKVVMREAHGVVDIETKKPFTVDQLCWLASTGKLFTATLMASLVDDGLLTFDDPIAKTFPEFAEIRLPDGAKPKQPVRLSHVLSHTSGIPNDNWLKSEKQLEKSSPELKDYVFPQTPEDFVNGCLKLGLVVEPGTRMMYGRPIDLSACVAEKITGKTFIELMQNRVFKPLNLKASTIQPTKEELKKLAPLYQSSKAGVFEPDNFGLEVAERQNKRFSTAGGGVYSTLDDIGTLMQLHLNHGIHNGKQLIEAEALQQLYQPQPGTNGRYGLAFQIKDSKVNGNSRILSHPGYSGPVAWVDFERDLVGVLLMQSNTVNRTKHHNRIIDTIYRFIPVEK</sequence>
<evidence type="ECO:0000313" key="7">
    <source>
        <dbReference type="Proteomes" id="UP000317171"/>
    </source>
</evidence>
<feature type="active site" description="Proton donor/acceptor" evidence="1">
    <location>
        <position position="423"/>
    </location>
</feature>
<dbReference type="Gene3D" id="3.40.710.10">
    <property type="entry name" value="DD-peptidase/beta-lactamase superfamily"/>
    <property type="match status" value="1"/>
</dbReference>
<dbReference type="Pfam" id="PF08450">
    <property type="entry name" value="SGL"/>
    <property type="match status" value="1"/>
</dbReference>
<dbReference type="Pfam" id="PF00144">
    <property type="entry name" value="Beta-lactamase"/>
    <property type="match status" value="1"/>
</dbReference>
<comment type="cofactor">
    <cofactor evidence="2">
        <name>Zn(2+)</name>
        <dbReference type="ChEBI" id="CHEBI:29105"/>
    </cofactor>
    <text evidence="2">Binds 1 divalent metal cation per subunit.</text>
</comment>
<dbReference type="SUPFAM" id="SSF63829">
    <property type="entry name" value="Calcium-dependent phosphotriesterase"/>
    <property type="match status" value="1"/>
</dbReference>
<keyword evidence="7" id="KW-1185">Reference proteome</keyword>
<dbReference type="InterPro" id="IPR011042">
    <property type="entry name" value="6-blade_b-propeller_TolB-like"/>
</dbReference>
<evidence type="ECO:0000256" key="3">
    <source>
        <dbReference type="SAM" id="SignalP"/>
    </source>
</evidence>
<feature type="binding site" evidence="2">
    <location>
        <position position="323"/>
    </location>
    <ligand>
        <name>substrate</name>
    </ligand>
</feature>